<protein>
    <submittedName>
        <fullName evidence="1">Uncharacterized protein</fullName>
    </submittedName>
</protein>
<organism evidence="1 2">
    <name type="scientific">Aeromonas phage BUCT551</name>
    <dbReference type="NCBI Taxonomy" id="2776735"/>
    <lineage>
        <taxon>Viruses</taxon>
        <taxon>Duplodnaviria</taxon>
        <taxon>Heunggongvirae</taxon>
        <taxon>Uroviricota</taxon>
        <taxon>Caudoviricetes</taxon>
        <taxon>Casjensviridae</taxon>
        <taxon>Sharonstreetvirus</taxon>
        <taxon>Sharonstreetvirus BUCT551</taxon>
    </lineage>
</organism>
<sequence>MTKRPMLYLVRTGYAPKMYEMILVHELPIGFKVKRDQDSRAFMVYKEHLARQLTLATTDRKEAVTALLVALREAKAKSERRIDKINAAINEVITKEGL</sequence>
<name>A0A7L8ZJZ9_9CAUD</name>
<keyword evidence="2" id="KW-1185">Reference proteome</keyword>
<evidence type="ECO:0000313" key="1">
    <source>
        <dbReference type="EMBL" id="QOI69647.1"/>
    </source>
</evidence>
<dbReference type="GeneID" id="62680933"/>
<evidence type="ECO:0000313" key="2">
    <source>
        <dbReference type="Proteomes" id="UP000593732"/>
    </source>
</evidence>
<dbReference type="EMBL" id="MT952005">
    <property type="protein sequence ID" value="QOI69647.1"/>
    <property type="molecule type" value="Genomic_DNA"/>
</dbReference>
<reference evidence="1 2" key="1">
    <citation type="submission" date="2020-09" db="EMBL/GenBank/DDBJ databases">
        <authorList>
            <person name="Qin H."/>
            <person name="Tong Y."/>
            <person name="Fan H."/>
            <person name="Song L."/>
            <person name="An X."/>
            <person name="Hu Y."/>
        </authorList>
    </citation>
    <scope>NUCLEOTIDE SEQUENCE [LARGE SCALE GENOMIC DNA]</scope>
</reference>
<dbReference type="RefSeq" id="YP_009998347.1">
    <property type="nucleotide sequence ID" value="NC_052986.1"/>
</dbReference>
<dbReference type="Proteomes" id="UP000593732">
    <property type="component" value="Segment"/>
</dbReference>
<dbReference type="KEGG" id="vg:62680933"/>
<accession>A0A7L8ZJZ9</accession>
<proteinExistence type="predicted"/>